<accession>F8AIM1</accession>
<proteinExistence type="predicted"/>
<dbReference type="RefSeq" id="WP_013905448.1">
    <property type="nucleotide sequence ID" value="NC_015680.1"/>
</dbReference>
<dbReference type="EMBL" id="CP002779">
    <property type="protein sequence ID" value="AEH24391.1"/>
    <property type="molecule type" value="Genomic_DNA"/>
</dbReference>
<dbReference type="AlphaFoldDB" id="F8AIM1"/>
<dbReference type="KEGG" id="pya:PYCH_07030"/>
<gene>
    <name evidence="1" type="ordered locus">PYCH_07030</name>
</gene>
<evidence type="ECO:0000313" key="1">
    <source>
        <dbReference type="EMBL" id="AEH24391.1"/>
    </source>
</evidence>
<dbReference type="STRING" id="529709.PYCH_07030"/>
<reference evidence="1 2" key="1">
    <citation type="journal article" date="2011" name="J. Bacteriol.">
        <title>Complete genome sequence of the obligate piezophilic hyperthermophilic archaeon Pyrococcus yayanosii CH1.</title>
        <authorList>
            <person name="Jun X."/>
            <person name="Lupeng L."/>
            <person name="Minjuan X."/>
            <person name="Oger P."/>
            <person name="Fengping W."/>
            <person name="Jebbar M."/>
            <person name="Xiang X."/>
        </authorList>
    </citation>
    <scope>NUCLEOTIDE SEQUENCE [LARGE SCALE GENOMIC DNA]</scope>
    <source>
        <strain evidence="2">CH1 / JCM 16557</strain>
    </source>
</reference>
<dbReference type="HOGENOM" id="CLU_3075514_0_0_2"/>
<name>F8AIM1_PYRYC</name>
<organism evidence="1 2">
    <name type="scientific">Pyrococcus yayanosii (strain CH1 / JCM 16557)</name>
    <dbReference type="NCBI Taxonomy" id="529709"/>
    <lineage>
        <taxon>Archaea</taxon>
        <taxon>Methanobacteriati</taxon>
        <taxon>Methanobacteriota</taxon>
        <taxon>Thermococci</taxon>
        <taxon>Thermococcales</taxon>
        <taxon>Thermococcaceae</taxon>
        <taxon>Pyrococcus</taxon>
    </lineage>
</organism>
<dbReference type="Proteomes" id="UP000008386">
    <property type="component" value="Chromosome"/>
</dbReference>
<sequence length="52" mass="5948">MYLPFIFIYAISVVTRKSLAELAYFTLLFGLVLAYDEAQEGDFTSPRLSPRI</sequence>
<dbReference type="GeneID" id="84207703"/>
<protein>
    <submittedName>
        <fullName evidence="1">Uncharacterized protein</fullName>
    </submittedName>
</protein>
<keyword evidence="2" id="KW-1185">Reference proteome</keyword>
<evidence type="ECO:0000313" key="2">
    <source>
        <dbReference type="Proteomes" id="UP000008386"/>
    </source>
</evidence>